<evidence type="ECO:0000256" key="2">
    <source>
        <dbReference type="ARBA" id="ARBA00022598"/>
    </source>
</evidence>
<accession>A0A0H3C911</accession>
<dbReference type="EC" id="6.2.1.44" evidence="6"/>
<dbReference type="PROSITE" id="PS00455">
    <property type="entry name" value="AMP_BINDING"/>
    <property type="match status" value="1"/>
</dbReference>
<evidence type="ECO:0000256" key="3">
    <source>
        <dbReference type="ARBA" id="ARBA00022832"/>
    </source>
</evidence>
<dbReference type="SMR" id="A0A0H3C911"/>
<dbReference type="InterPro" id="IPR042099">
    <property type="entry name" value="ANL_N_sf"/>
</dbReference>
<dbReference type="PANTHER" id="PTHR43859">
    <property type="entry name" value="ACYL-ACTIVATING ENZYME"/>
    <property type="match status" value="1"/>
</dbReference>
<dbReference type="InterPro" id="IPR020845">
    <property type="entry name" value="AMP-binding_CS"/>
</dbReference>
<evidence type="ECO:0000313" key="11">
    <source>
        <dbReference type="Proteomes" id="UP000001364"/>
    </source>
</evidence>
<dbReference type="HOGENOM" id="CLU_000022_59_5_5"/>
<dbReference type="GeneID" id="7331437"/>
<dbReference type="PANTHER" id="PTHR43859:SF4">
    <property type="entry name" value="BUTANOATE--COA LIGASE AAE1-RELATED"/>
    <property type="match status" value="1"/>
</dbReference>
<dbReference type="InterPro" id="IPR000873">
    <property type="entry name" value="AMP-dep_synth/lig_dom"/>
</dbReference>
<name>A0A0H3C911_CAUVN</name>
<keyword evidence="3" id="KW-0276">Fatty acid metabolism</keyword>
<organism evidence="10 11">
    <name type="scientific">Caulobacter vibrioides (strain NA1000 / CB15N)</name>
    <name type="common">Caulobacter crescentus</name>
    <dbReference type="NCBI Taxonomy" id="565050"/>
    <lineage>
        <taxon>Bacteria</taxon>
        <taxon>Pseudomonadati</taxon>
        <taxon>Pseudomonadota</taxon>
        <taxon>Alphaproteobacteria</taxon>
        <taxon>Caulobacterales</taxon>
        <taxon>Caulobacteraceae</taxon>
        <taxon>Caulobacter</taxon>
    </lineage>
</organism>
<dbReference type="EMBL" id="CP001340">
    <property type="protein sequence ID" value="ACL95354.1"/>
    <property type="molecule type" value="Genomic_DNA"/>
</dbReference>
<dbReference type="Proteomes" id="UP000001364">
    <property type="component" value="Chromosome"/>
</dbReference>
<evidence type="ECO:0000256" key="5">
    <source>
        <dbReference type="ARBA" id="ARBA00051915"/>
    </source>
</evidence>
<evidence type="ECO:0000256" key="7">
    <source>
        <dbReference type="ARBA" id="ARBA00067668"/>
    </source>
</evidence>
<dbReference type="RefSeq" id="YP_002517262.1">
    <property type="nucleotide sequence ID" value="NC_011916.1"/>
</dbReference>
<evidence type="ECO:0000313" key="10">
    <source>
        <dbReference type="EMBL" id="ACL95354.1"/>
    </source>
</evidence>
<dbReference type="SUPFAM" id="SSF56801">
    <property type="entry name" value="Acetyl-CoA synthetase-like"/>
    <property type="match status" value="1"/>
</dbReference>
<sequence length="544" mass="59338">MLGLMQDTPLTLSSLLDHAARFHGEVEIVSREPGGVTRTNYARVAVRARKLAAALRRRGLREGDRVASLALNSARHLELYYGATGAGGILNTVNPRLFPEQIAFILRHAENRIVFFDPAFGPLLETLVDQAPQVEAYVCLSSAGDMPSLRLPNLIAYEDLLAPEADDAPWTVVSENAGAILCYTSGTTGDPKGVLYSHRSLALHAFVATGADGMAISRRDSILLVTPLFHVNAWGIPFSAAMCGAKLVLPGAAVDGENLFNLMRAERCTFSLGVPTVWLGFLDYVATHREELDLAGLALERILVGGSAAPRSMIERFDYMLGVYVIHAWGMTETSPLATIGTPLPEHAFLDRQARYDIQALQGRAIYGVELRIVDADGVVAPHDGMAVGDLQVRGPWVVRRYFKADAPATTEDGWFPTGDVAKIHPNGYLQLTDRSKDIIKSGGEWISSVDLENVAIAHPDIREAAVIGVPHPKWQERPLLIIVPAPETTPDKDDILKFLASRVARWQVPDDVVIVESLPHTATGKLLKAKLRETYRDYLAEPA</sequence>
<protein>
    <recommendedName>
        <fullName evidence="7">3-methylmercaptopropionyl-CoA ligase</fullName>
        <ecNumber evidence="6">6.2.1.44</ecNumber>
    </recommendedName>
</protein>
<dbReference type="PhylomeDB" id="A0A0H3C911"/>
<evidence type="ECO:0000256" key="1">
    <source>
        <dbReference type="ARBA" id="ARBA00006432"/>
    </source>
</evidence>
<dbReference type="RefSeq" id="WP_010919679.1">
    <property type="nucleotide sequence ID" value="NC_011916.1"/>
</dbReference>
<dbReference type="OrthoDB" id="9803968at2"/>
<feature type="domain" description="AMP-dependent synthetase/ligase" evidence="8">
    <location>
        <begin position="18"/>
        <end position="403"/>
    </location>
</feature>
<dbReference type="Gene3D" id="3.30.300.30">
    <property type="match status" value="1"/>
</dbReference>
<comment type="catalytic activity">
    <reaction evidence="5">
        <text>3-(methylsulfanyl)propanoate + ATP + CoA = 3-(methylsulfanyl)propanoyl-CoA + AMP + diphosphate</text>
        <dbReference type="Rhea" id="RHEA:43052"/>
        <dbReference type="ChEBI" id="CHEBI:30616"/>
        <dbReference type="ChEBI" id="CHEBI:33019"/>
        <dbReference type="ChEBI" id="CHEBI:49016"/>
        <dbReference type="ChEBI" id="CHEBI:57287"/>
        <dbReference type="ChEBI" id="CHEBI:82815"/>
        <dbReference type="ChEBI" id="CHEBI:456215"/>
        <dbReference type="EC" id="6.2.1.44"/>
    </reaction>
    <physiologicalReaction direction="left-to-right" evidence="5">
        <dbReference type="Rhea" id="RHEA:43053"/>
    </physiologicalReaction>
</comment>
<evidence type="ECO:0000256" key="4">
    <source>
        <dbReference type="ARBA" id="ARBA00023098"/>
    </source>
</evidence>
<dbReference type="NCBIfam" id="NF004837">
    <property type="entry name" value="PRK06187.1"/>
    <property type="match status" value="1"/>
</dbReference>
<evidence type="ECO:0000259" key="8">
    <source>
        <dbReference type="Pfam" id="PF00501"/>
    </source>
</evidence>
<comment type="similarity">
    <text evidence="1">Belongs to the ATP-dependent AMP-binding enzyme family.</text>
</comment>
<dbReference type="GO" id="GO:0016874">
    <property type="term" value="F:ligase activity"/>
    <property type="evidence" value="ECO:0007669"/>
    <property type="project" value="UniProtKB-KW"/>
</dbReference>
<reference evidence="10 11" key="1">
    <citation type="journal article" date="2010" name="J. Bacteriol.">
        <title>The genetic basis of laboratory adaptation in Caulobacter crescentus.</title>
        <authorList>
            <person name="Marks M.E."/>
            <person name="Castro-Rojas C.M."/>
            <person name="Teiling C."/>
            <person name="Du L."/>
            <person name="Kapatral V."/>
            <person name="Walunas T.L."/>
            <person name="Crosson S."/>
        </authorList>
    </citation>
    <scope>NUCLEOTIDE SEQUENCE [LARGE SCALE GENOMIC DNA]</scope>
    <source>
        <strain evidence="11">NA1000 / CB15N</strain>
    </source>
</reference>
<evidence type="ECO:0000259" key="9">
    <source>
        <dbReference type="Pfam" id="PF13193"/>
    </source>
</evidence>
<dbReference type="FunFam" id="3.30.300.30:FF:000008">
    <property type="entry name" value="2,3-dihydroxybenzoate-AMP ligase"/>
    <property type="match status" value="1"/>
</dbReference>
<dbReference type="Pfam" id="PF00501">
    <property type="entry name" value="AMP-binding"/>
    <property type="match status" value="1"/>
</dbReference>
<dbReference type="CDD" id="cd12119">
    <property type="entry name" value="ttLC_FACS_AlkK_like"/>
    <property type="match status" value="1"/>
</dbReference>
<keyword evidence="11" id="KW-1185">Reference proteome</keyword>
<dbReference type="AlphaFoldDB" id="A0A0H3C911"/>
<dbReference type="GO" id="GO:0006631">
    <property type="term" value="P:fatty acid metabolic process"/>
    <property type="evidence" value="ECO:0007669"/>
    <property type="project" value="UniProtKB-KW"/>
</dbReference>
<dbReference type="InterPro" id="IPR045851">
    <property type="entry name" value="AMP-bd_C_sf"/>
</dbReference>
<gene>
    <name evidence="10" type="ordered locus">CCNA_01889</name>
</gene>
<dbReference type="KEGG" id="ccs:CCNA_01889"/>
<feature type="domain" description="AMP-binding enzyme C-terminal" evidence="9">
    <location>
        <begin position="452"/>
        <end position="526"/>
    </location>
</feature>
<keyword evidence="2 10" id="KW-0436">Ligase</keyword>
<dbReference type="Pfam" id="PF13193">
    <property type="entry name" value="AMP-binding_C"/>
    <property type="match status" value="1"/>
</dbReference>
<dbReference type="Gene3D" id="3.40.50.12780">
    <property type="entry name" value="N-terminal domain of ligase-like"/>
    <property type="match status" value="1"/>
</dbReference>
<dbReference type="InterPro" id="IPR025110">
    <property type="entry name" value="AMP-bd_C"/>
</dbReference>
<proteinExistence type="inferred from homology"/>
<keyword evidence="4" id="KW-0443">Lipid metabolism</keyword>
<dbReference type="PATRIC" id="fig|565050.3.peg.1849"/>
<evidence type="ECO:0000256" key="6">
    <source>
        <dbReference type="ARBA" id="ARBA00066616"/>
    </source>
</evidence>